<dbReference type="InterPro" id="IPR029058">
    <property type="entry name" value="AB_hydrolase_fold"/>
</dbReference>
<evidence type="ECO:0000256" key="2">
    <source>
        <dbReference type="SAM" id="SignalP"/>
    </source>
</evidence>
<dbReference type="Gene3D" id="3.40.50.1820">
    <property type="entry name" value="alpha/beta hydrolase"/>
    <property type="match status" value="1"/>
</dbReference>
<gene>
    <name evidence="4" type="ORF">ENR23_07850</name>
</gene>
<accession>A0A832I226</accession>
<dbReference type="AlphaFoldDB" id="A0A832I226"/>
<dbReference type="InterPro" id="IPR001375">
    <property type="entry name" value="Peptidase_S9_cat"/>
</dbReference>
<dbReference type="SUPFAM" id="SSF53474">
    <property type="entry name" value="alpha/beta-Hydrolases"/>
    <property type="match status" value="1"/>
</dbReference>
<proteinExistence type="predicted"/>
<evidence type="ECO:0000313" key="4">
    <source>
        <dbReference type="EMBL" id="HGZ43321.1"/>
    </source>
</evidence>
<evidence type="ECO:0000256" key="1">
    <source>
        <dbReference type="ARBA" id="ARBA00022801"/>
    </source>
</evidence>
<keyword evidence="1" id="KW-0378">Hydrolase</keyword>
<keyword evidence="2" id="KW-0732">Signal</keyword>
<feature type="domain" description="Peptidase S9 prolyl oligopeptidase catalytic" evidence="3">
    <location>
        <begin position="137"/>
        <end position="343"/>
    </location>
</feature>
<feature type="chain" id="PRO_5032334043" evidence="2">
    <location>
        <begin position="25"/>
        <end position="343"/>
    </location>
</feature>
<comment type="caution">
    <text evidence="4">The sequence shown here is derived from an EMBL/GenBank/DDBJ whole genome shotgun (WGS) entry which is preliminary data.</text>
</comment>
<protein>
    <submittedName>
        <fullName evidence="4">S9 family peptidase</fullName>
    </submittedName>
</protein>
<sequence length="343" mass="38432">MRRAARALAAALALAVAAAPAARAEEADVAKRLEALEQAVRDQRYAFDEVLKKIDDVLWFERVADVAVIDKVYLTGPPNPRAEETYGIANARHPFKFWCYVFVPRDLGARKAPLLVLPHGGVHADFTTYHTHIVRELVEQGYVVLAPEYRGSTGYGRAYEQAIDYGGLEVDDCVAARDWAVENLPQVDGARCGILGWSHGGLIALMAVFRHPEKFRACYAGVPVSDLVARMGYSTPGYRELFSAQHHLGKTANQAVDEYRRRSPAWNVEKLRTPLLVHTTTNDRDVHVSEVQHLIAQLKAAGKTFEHRVYEDFPAAHSLNRIDTKEARASRREVWAFLARHLK</sequence>
<dbReference type="EMBL" id="DSQF01000017">
    <property type="protein sequence ID" value="HGZ43321.1"/>
    <property type="molecule type" value="Genomic_DNA"/>
</dbReference>
<dbReference type="GO" id="GO:0004252">
    <property type="term" value="F:serine-type endopeptidase activity"/>
    <property type="evidence" value="ECO:0007669"/>
    <property type="project" value="TreeGrafter"/>
</dbReference>
<dbReference type="GO" id="GO:0006508">
    <property type="term" value="P:proteolysis"/>
    <property type="evidence" value="ECO:0007669"/>
    <property type="project" value="InterPro"/>
</dbReference>
<reference evidence="4" key="1">
    <citation type="journal article" date="2020" name="mSystems">
        <title>Genome- and Community-Level Interaction Insights into Carbon Utilization and Element Cycling Functions of Hydrothermarchaeota in Hydrothermal Sediment.</title>
        <authorList>
            <person name="Zhou Z."/>
            <person name="Liu Y."/>
            <person name="Xu W."/>
            <person name="Pan J."/>
            <person name="Luo Z.H."/>
            <person name="Li M."/>
        </authorList>
    </citation>
    <scope>NUCLEOTIDE SEQUENCE [LARGE SCALE GENOMIC DNA]</scope>
    <source>
        <strain evidence="4">SpSt-381</strain>
    </source>
</reference>
<dbReference type="PANTHER" id="PTHR42776:SF27">
    <property type="entry name" value="DIPEPTIDYL PEPTIDASE FAMILY MEMBER 6"/>
    <property type="match status" value="1"/>
</dbReference>
<dbReference type="PANTHER" id="PTHR42776">
    <property type="entry name" value="SERINE PEPTIDASE S9 FAMILY MEMBER"/>
    <property type="match status" value="1"/>
</dbReference>
<name>A0A832I226_UNCEI</name>
<feature type="signal peptide" evidence="2">
    <location>
        <begin position="1"/>
        <end position="24"/>
    </location>
</feature>
<evidence type="ECO:0000259" key="3">
    <source>
        <dbReference type="Pfam" id="PF00326"/>
    </source>
</evidence>
<organism evidence="4">
    <name type="scientific">Eiseniibacteriota bacterium</name>
    <dbReference type="NCBI Taxonomy" id="2212470"/>
    <lineage>
        <taxon>Bacteria</taxon>
        <taxon>Candidatus Eiseniibacteriota</taxon>
    </lineage>
</organism>
<dbReference type="Pfam" id="PF00326">
    <property type="entry name" value="Peptidase_S9"/>
    <property type="match status" value="1"/>
</dbReference>